<name>A0A0U5FRW1_9PROT</name>
<evidence type="ECO:0000256" key="12">
    <source>
        <dbReference type="ARBA" id="ARBA00023170"/>
    </source>
</evidence>
<dbReference type="Gene3D" id="3.55.50.30">
    <property type="match status" value="1"/>
</dbReference>
<keyword evidence="18" id="KW-1185">Reference proteome</keyword>
<evidence type="ECO:0000259" key="16">
    <source>
        <dbReference type="SMART" id="SM00965"/>
    </source>
</evidence>
<organism evidence="17 18">
    <name type="scientific">Acetobacter senegalensis</name>
    <dbReference type="NCBI Taxonomy" id="446692"/>
    <lineage>
        <taxon>Bacteria</taxon>
        <taxon>Pseudomonadati</taxon>
        <taxon>Pseudomonadota</taxon>
        <taxon>Alphaproteobacteria</taxon>
        <taxon>Acetobacterales</taxon>
        <taxon>Acetobacteraceae</taxon>
        <taxon>Acetobacter</taxon>
    </lineage>
</organism>
<dbReference type="InterPro" id="IPR000531">
    <property type="entry name" value="Beta-barrel_TonB"/>
</dbReference>
<dbReference type="InterPro" id="IPR012910">
    <property type="entry name" value="Plug_dom"/>
</dbReference>
<dbReference type="InterPro" id="IPR011662">
    <property type="entry name" value="Secretin/TonB_short_N"/>
</dbReference>
<dbReference type="KEGG" id="asz:ASN_3268"/>
<dbReference type="GO" id="GO:0015344">
    <property type="term" value="F:siderophore uptake transmembrane transporter activity"/>
    <property type="evidence" value="ECO:0007669"/>
    <property type="project" value="TreeGrafter"/>
</dbReference>
<feature type="domain" description="Secretin/TonB short N-terminal" evidence="16">
    <location>
        <begin position="76"/>
        <end position="127"/>
    </location>
</feature>
<dbReference type="Pfam" id="PF00593">
    <property type="entry name" value="TonB_dep_Rec_b-barrel"/>
    <property type="match status" value="1"/>
</dbReference>
<accession>A0A0U5FRW1</accession>
<keyword evidence="4 14" id="KW-1134">Transmembrane beta strand</keyword>
<dbReference type="SMART" id="SM00965">
    <property type="entry name" value="STN"/>
    <property type="match status" value="1"/>
</dbReference>
<evidence type="ECO:0000256" key="11">
    <source>
        <dbReference type="ARBA" id="ARBA00023136"/>
    </source>
</evidence>
<keyword evidence="9" id="KW-0406">Ion transport</keyword>
<keyword evidence="8" id="KW-0408">Iron</keyword>
<dbReference type="NCBIfam" id="TIGR01783">
    <property type="entry name" value="TonB-siderophor"/>
    <property type="match status" value="1"/>
</dbReference>
<evidence type="ECO:0000256" key="4">
    <source>
        <dbReference type="ARBA" id="ARBA00022452"/>
    </source>
</evidence>
<keyword evidence="12 17" id="KW-0675">Receptor</keyword>
<keyword evidence="13 14" id="KW-0998">Cell outer membrane</keyword>
<evidence type="ECO:0000256" key="13">
    <source>
        <dbReference type="ARBA" id="ARBA00023237"/>
    </source>
</evidence>
<dbReference type="InterPro" id="IPR039426">
    <property type="entry name" value="TonB-dep_rcpt-like"/>
</dbReference>
<evidence type="ECO:0000256" key="5">
    <source>
        <dbReference type="ARBA" id="ARBA00022496"/>
    </source>
</evidence>
<evidence type="ECO:0000313" key="17">
    <source>
        <dbReference type="EMBL" id="CEF42509.1"/>
    </source>
</evidence>
<sequence length="822" mass="89892">MSGVFMKGLHLSYIAPAGRRITLSMALTLGIVLSPVGGRPALAQQSAAGKARVIHFDIAQQPLGTALQAFSRRTGMQIVYTTQIETGVVSPGVRGDYEPTIALGHLLSGTGVAFRLTGANSITLAPATVPITLRPVRVGGAMMRQPVDEVPHAEQITVIGTPAHFLAYASHAGTKTDTPLIEIPQTVSVVTRGQLDARNVQTLSDAVSYSAGVRTNVYGFSPRQDQFIIRGFDVTSYGEFRDGLRQPVAGSLLSFRTEPYGLDALSVINGPASATYGTSGIGGLVDMVSKRPTSQRINEVQFQVGNYGRYQGDFDFGGALPSDKRFTYRLTGVFRDSNTQMPAVRDNRIYVAPAFTFRPDDKTRLTVLTAFQKDRTGGTMFNYQTNEGVLTNIRYADPKWNTFDSTTYRLGYELEHRFTDFFAVQQNFRYAHGDGNAKYLYLTGLSDDGTSATRRAGQVREQLNSVGLDNQAKFDVRSGPVAHKILFGVDYLFTDYRTSYADGAAPSLDLVSQNYGKQAISQPSVYSIAHSGQTQAGVYLQDQIRYNRWLLTLSGRHDWVSTNSGNYYSHTSQKQNDQAFSGRVGLTYMSAIGLAPYASYSTVFNPTIGQTKEGAPFRPITGNQYEVGMKYQTPDKKVLLTGAAFDIHQNHGLTTDPSDATGTYQIQRGKIRSRGFEVSATGDLGAGFSFNASYTYLDMVEQSGATSVVGKIPSGIPRNVANGWIDHTFQSGLLRGLGTGFGIRYIGSSYRGDSNATGKNKSQFLMDAALRYRFEAISSQLKGLQFAVNLNNLANRQIITCQSDFCYQNMHRSVIGSIRYNW</sequence>
<dbReference type="Pfam" id="PF07715">
    <property type="entry name" value="Plug"/>
    <property type="match status" value="1"/>
</dbReference>
<comment type="subcellular location">
    <subcellularLocation>
        <location evidence="1 14">Cell outer membrane</location>
        <topology evidence="1 14">Multi-pass membrane protein</topology>
    </subcellularLocation>
</comment>
<dbReference type="InterPro" id="IPR036942">
    <property type="entry name" value="Beta-barrel_TonB_sf"/>
</dbReference>
<evidence type="ECO:0000313" key="18">
    <source>
        <dbReference type="Proteomes" id="UP000056109"/>
    </source>
</evidence>
<keyword evidence="3 14" id="KW-0813">Transport</keyword>
<comment type="similarity">
    <text evidence="2 14 15">Belongs to the TonB-dependent receptor family.</text>
</comment>
<evidence type="ECO:0000256" key="14">
    <source>
        <dbReference type="PROSITE-ProRule" id="PRU01360"/>
    </source>
</evidence>
<dbReference type="GO" id="GO:0009279">
    <property type="term" value="C:cell outer membrane"/>
    <property type="evidence" value="ECO:0007669"/>
    <property type="project" value="UniProtKB-SubCell"/>
</dbReference>
<evidence type="ECO:0000256" key="7">
    <source>
        <dbReference type="ARBA" id="ARBA00022729"/>
    </source>
</evidence>
<dbReference type="Gene3D" id="2.170.130.10">
    <property type="entry name" value="TonB-dependent receptor, plug domain"/>
    <property type="match status" value="1"/>
</dbReference>
<evidence type="ECO:0000256" key="10">
    <source>
        <dbReference type="ARBA" id="ARBA00023077"/>
    </source>
</evidence>
<evidence type="ECO:0000256" key="9">
    <source>
        <dbReference type="ARBA" id="ARBA00023065"/>
    </source>
</evidence>
<dbReference type="Gene3D" id="2.40.170.20">
    <property type="entry name" value="TonB-dependent receptor, beta-barrel domain"/>
    <property type="match status" value="1"/>
</dbReference>
<keyword evidence="11 14" id="KW-0472">Membrane</keyword>
<evidence type="ECO:0000256" key="8">
    <source>
        <dbReference type="ARBA" id="ARBA00023004"/>
    </source>
</evidence>
<dbReference type="Proteomes" id="UP000056109">
    <property type="component" value="Chromosome I"/>
</dbReference>
<evidence type="ECO:0000256" key="2">
    <source>
        <dbReference type="ARBA" id="ARBA00009810"/>
    </source>
</evidence>
<gene>
    <name evidence="17" type="primary">foxA</name>
    <name evidence="17" type="ORF">ASN_3268</name>
</gene>
<dbReference type="SUPFAM" id="SSF56935">
    <property type="entry name" value="Porins"/>
    <property type="match status" value="1"/>
</dbReference>
<dbReference type="PANTHER" id="PTHR32552">
    <property type="entry name" value="FERRICHROME IRON RECEPTOR-RELATED"/>
    <property type="match status" value="1"/>
</dbReference>
<evidence type="ECO:0000256" key="15">
    <source>
        <dbReference type="RuleBase" id="RU003357"/>
    </source>
</evidence>
<proteinExistence type="inferred from homology"/>
<dbReference type="GO" id="GO:0038023">
    <property type="term" value="F:signaling receptor activity"/>
    <property type="evidence" value="ECO:0007669"/>
    <property type="project" value="InterPro"/>
</dbReference>
<keyword evidence="7" id="KW-0732">Signal</keyword>
<keyword evidence="10 15" id="KW-0798">TonB box</keyword>
<dbReference type="EMBL" id="LN606600">
    <property type="protein sequence ID" value="CEF42509.1"/>
    <property type="molecule type" value="Genomic_DNA"/>
</dbReference>
<dbReference type="InterPro" id="IPR037066">
    <property type="entry name" value="Plug_dom_sf"/>
</dbReference>
<protein>
    <submittedName>
        <fullName evidence="17">TonB-dependent siderophore receptor</fullName>
    </submittedName>
</protein>
<keyword evidence="6 14" id="KW-0812">Transmembrane</keyword>
<dbReference type="GO" id="GO:0015891">
    <property type="term" value="P:siderophore transport"/>
    <property type="evidence" value="ECO:0007669"/>
    <property type="project" value="InterPro"/>
</dbReference>
<dbReference type="InterPro" id="IPR010105">
    <property type="entry name" value="TonB_sidphr_rcpt"/>
</dbReference>
<dbReference type="PANTHER" id="PTHR32552:SF68">
    <property type="entry name" value="FERRICHROME OUTER MEMBRANE TRANSPORTER_PHAGE RECEPTOR"/>
    <property type="match status" value="1"/>
</dbReference>
<dbReference type="PATRIC" id="fig|446692.3.peg.3463"/>
<evidence type="ECO:0000256" key="6">
    <source>
        <dbReference type="ARBA" id="ARBA00022692"/>
    </source>
</evidence>
<evidence type="ECO:0000256" key="1">
    <source>
        <dbReference type="ARBA" id="ARBA00004571"/>
    </source>
</evidence>
<keyword evidence="5" id="KW-0410">Iron transport</keyword>
<dbReference type="PROSITE" id="PS52016">
    <property type="entry name" value="TONB_DEPENDENT_REC_3"/>
    <property type="match status" value="1"/>
</dbReference>
<dbReference type="AlphaFoldDB" id="A0A0U5FRW1"/>
<evidence type="ECO:0000256" key="3">
    <source>
        <dbReference type="ARBA" id="ARBA00022448"/>
    </source>
</evidence>
<reference evidence="18" key="1">
    <citation type="submission" date="2014-09" db="EMBL/GenBank/DDBJ databases">
        <authorList>
            <person name="Illeghems K.G."/>
        </authorList>
    </citation>
    <scope>NUCLEOTIDE SEQUENCE [LARGE SCALE GENOMIC DNA]</scope>
    <source>
        <strain evidence="18">108B</strain>
    </source>
</reference>
<dbReference type="CDD" id="cd01347">
    <property type="entry name" value="ligand_gated_channel"/>
    <property type="match status" value="1"/>
</dbReference>